<organism evidence="1 2">
    <name type="scientific">Caenorhabditis elegans</name>
    <dbReference type="NCBI Taxonomy" id="6239"/>
    <lineage>
        <taxon>Eukaryota</taxon>
        <taxon>Metazoa</taxon>
        <taxon>Ecdysozoa</taxon>
        <taxon>Nematoda</taxon>
        <taxon>Chromadorea</taxon>
        <taxon>Rhabditida</taxon>
        <taxon>Rhabditina</taxon>
        <taxon>Rhabditomorpha</taxon>
        <taxon>Rhabditoidea</taxon>
        <taxon>Rhabditidae</taxon>
        <taxon>Peloderinae</taxon>
        <taxon>Caenorhabditis</taxon>
    </lineage>
</organism>
<dbReference type="AlphaFoldDB" id="Q9XWT2"/>
<sequence>MSSTAINHGQPEENSRFEMDDETICLFAEALRRCQSFHETPAFANLYLAGELTAKKVAMMMYHNKVFHHCTTVDQCGALVALLREHHEHVPGDCLTEVLNILEQYEKQRNNLRSTPLPTCHHVDTWYNLDEMNVTPICCCDADQNHTDLVLYPLF</sequence>
<evidence type="ECO:0000313" key="3">
    <source>
        <dbReference type="WormBase" id="Y62H9A.7"/>
    </source>
</evidence>
<dbReference type="HOGENOM" id="CLU_1152641_0_0_1"/>
<gene>
    <name evidence="1" type="ORF">CELE_Y62H9A.7</name>
    <name evidence="1 3" type="ORF">Y62H9A.7</name>
</gene>
<dbReference type="AGR" id="WB:WBGene00013395"/>
<protein>
    <submittedName>
        <fullName evidence="1">ORF12</fullName>
    </submittedName>
</protein>
<dbReference type="Proteomes" id="UP000001940">
    <property type="component" value="Chromosome X"/>
</dbReference>
<dbReference type="UCSC" id="Y62H9A.7">
    <property type="organism name" value="c. elegans"/>
</dbReference>
<keyword evidence="2" id="KW-1185">Reference proteome</keyword>
<dbReference type="EMBL" id="BX284606">
    <property type="protein sequence ID" value="CAA21563.2"/>
    <property type="molecule type" value="Genomic_DNA"/>
</dbReference>
<dbReference type="InParanoid" id="Q9XWT2"/>
<dbReference type="FunCoup" id="Q9XWT2">
    <property type="interactions" value="812"/>
</dbReference>
<dbReference type="OrthoDB" id="5869067at2759"/>
<reference evidence="1 2" key="1">
    <citation type="journal article" date="1998" name="Science">
        <title>Genome sequence of the nematode C. elegans: a platform for investigating biology.</title>
        <authorList>
            <consortium name="The C. elegans sequencing consortium"/>
            <person name="Sulson J.E."/>
            <person name="Waterston R."/>
        </authorList>
    </citation>
    <scope>NUCLEOTIDE SEQUENCE [LARGE SCALE GENOMIC DNA]</scope>
    <source>
        <strain evidence="1 2">Bristol N2</strain>
    </source>
</reference>
<dbReference type="PIR" id="T27262">
    <property type="entry name" value="T27262"/>
</dbReference>
<name>Q9XWT2_CAEEL</name>
<evidence type="ECO:0000313" key="1">
    <source>
        <dbReference type="EMBL" id="CAA21563.2"/>
    </source>
</evidence>
<proteinExistence type="predicted"/>
<dbReference type="WormBase" id="Y62H9A.7">
    <property type="protein sequence ID" value="CE53549"/>
    <property type="gene ID" value="WBGene00013395"/>
</dbReference>
<evidence type="ECO:0000313" key="2">
    <source>
        <dbReference type="Proteomes" id="UP000001940"/>
    </source>
</evidence>
<dbReference type="eggNOG" id="ENOG502TJ3W">
    <property type="taxonomic scope" value="Eukaryota"/>
</dbReference>
<accession>Q9XWT2</accession>
<dbReference type="PaxDb" id="6239-Y62H9A.7"/>